<dbReference type="InParanoid" id="E3N5R4"/>
<dbReference type="EMBL" id="DS268533">
    <property type="protein sequence ID" value="EFO87299.1"/>
    <property type="molecule type" value="Genomic_DNA"/>
</dbReference>
<protein>
    <submittedName>
        <fullName evidence="2">Uncharacterized protein</fullName>
    </submittedName>
</protein>
<keyword evidence="3" id="KW-1185">Reference proteome</keyword>
<evidence type="ECO:0000313" key="3">
    <source>
        <dbReference type="Proteomes" id="UP000008281"/>
    </source>
</evidence>
<feature type="signal peptide" evidence="1">
    <location>
        <begin position="1"/>
        <end position="16"/>
    </location>
</feature>
<dbReference type="HOGENOM" id="CLU_1134454_0_0_1"/>
<dbReference type="OrthoDB" id="5797264at2759"/>
<reference evidence="2" key="1">
    <citation type="submission" date="2007-07" db="EMBL/GenBank/DDBJ databases">
        <title>PCAP assembly of the Caenorhabditis remanei genome.</title>
        <authorList>
            <consortium name="The Caenorhabditis remanei Sequencing Consortium"/>
            <person name="Wilson R.K."/>
        </authorList>
    </citation>
    <scope>NUCLEOTIDE SEQUENCE [LARGE SCALE GENOMIC DNA]</scope>
    <source>
        <strain evidence="2">PB4641</strain>
    </source>
</reference>
<evidence type="ECO:0000256" key="1">
    <source>
        <dbReference type="SAM" id="SignalP"/>
    </source>
</evidence>
<keyword evidence="1" id="KW-0732">Signal</keyword>
<feature type="chain" id="PRO_5003176020" evidence="1">
    <location>
        <begin position="17"/>
        <end position="245"/>
    </location>
</feature>
<dbReference type="AlphaFoldDB" id="E3N5R4"/>
<gene>
    <name evidence="2" type="ORF">CRE_25812</name>
</gene>
<proteinExistence type="predicted"/>
<organism evidence="3">
    <name type="scientific">Caenorhabditis remanei</name>
    <name type="common">Caenorhabditis vulgaris</name>
    <dbReference type="NCBI Taxonomy" id="31234"/>
    <lineage>
        <taxon>Eukaryota</taxon>
        <taxon>Metazoa</taxon>
        <taxon>Ecdysozoa</taxon>
        <taxon>Nematoda</taxon>
        <taxon>Chromadorea</taxon>
        <taxon>Rhabditida</taxon>
        <taxon>Rhabditina</taxon>
        <taxon>Rhabditomorpha</taxon>
        <taxon>Rhabditoidea</taxon>
        <taxon>Rhabditidae</taxon>
        <taxon>Peloderinae</taxon>
        <taxon>Caenorhabditis</taxon>
    </lineage>
</organism>
<accession>E3N5R4</accession>
<dbReference type="Proteomes" id="UP000008281">
    <property type="component" value="Unassembled WGS sequence"/>
</dbReference>
<sequence>MKFPIVFFLILPIIATYELDIYERLRNLTSPEYQDQFQFIIEDLSVSEEETNRKLIELATSFDQQVFRSSSKLFKILFFQNLFRRELVANKILRNMLYADFLSATQRIKEAKRQAQTILANRNRTAEEQYEAAVKLDKHFPMEMSVLLDICKGMGYKNAKEVIASSLKDIPKTVQLAKDLQKYADEAQENGYAIAQALNDLPFVSRKSRLDAREDFLKLTPKAMVVHDFVVRAVMEGLNSILINK</sequence>
<name>E3N5R4_CAERE</name>
<dbReference type="eggNOG" id="ENOG502THEH">
    <property type="taxonomic scope" value="Eukaryota"/>
</dbReference>
<evidence type="ECO:0000313" key="2">
    <source>
        <dbReference type="EMBL" id="EFO87299.1"/>
    </source>
</evidence>